<dbReference type="EMBL" id="AP011529">
    <property type="protein sequence ID" value="BAI80598.1"/>
    <property type="molecule type" value="Genomic_DNA"/>
</dbReference>
<evidence type="ECO:0000313" key="10">
    <source>
        <dbReference type="EMBL" id="BAI80598.1"/>
    </source>
</evidence>
<dbReference type="EC" id="2.1.2.9" evidence="3"/>
<evidence type="ECO:0000256" key="2">
    <source>
        <dbReference type="ARBA" id="ARBA00010699"/>
    </source>
</evidence>
<dbReference type="SUPFAM" id="SSF50486">
    <property type="entry name" value="FMT C-terminal domain-like"/>
    <property type="match status" value="1"/>
</dbReference>
<organism evidence="10 11">
    <name type="scientific">Deferribacter desulfuricans (strain DSM 14783 / JCM 11476 / NBRC 101012 / SSM1)</name>
    <dbReference type="NCBI Taxonomy" id="639282"/>
    <lineage>
        <taxon>Bacteria</taxon>
        <taxon>Pseudomonadati</taxon>
        <taxon>Deferribacterota</taxon>
        <taxon>Deferribacteres</taxon>
        <taxon>Deferribacterales</taxon>
        <taxon>Deferribacteraceae</taxon>
        <taxon>Deferribacter</taxon>
    </lineage>
</organism>
<dbReference type="AlphaFoldDB" id="D3PDC5"/>
<dbReference type="InterPro" id="IPR044135">
    <property type="entry name" value="Met-tRNA-FMT_C"/>
</dbReference>
<comment type="similarity">
    <text evidence="2">Belongs to the Fmt family.</text>
</comment>
<feature type="domain" description="Formyl transferase N-terminal" evidence="8">
    <location>
        <begin position="88"/>
        <end position="154"/>
    </location>
</feature>
<dbReference type="GO" id="GO:0005829">
    <property type="term" value="C:cytosol"/>
    <property type="evidence" value="ECO:0007669"/>
    <property type="project" value="TreeGrafter"/>
</dbReference>
<dbReference type="KEGG" id="ddf:DEFDS_1129"/>
<dbReference type="PANTHER" id="PTHR11138">
    <property type="entry name" value="METHIONYL-TRNA FORMYLTRANSFERASE"/>
    <property type="match status" value="1"/>
</dbReference>
<dbReference type="Proteomes" id="UP000001520">
    <property type="component" value="Chromosome"/>
</dbReference>
<dbReference type="InterPro" id="IPR005793">
    <property type="entry name" value="Formyl_trans_C"/>
</dbReference>
<dbReference type="HOGENOM" id="CLU_949052_0_0_0"/>
<accession>D3PDC5</accession>
<dbReference type="PANTHER" id="PTHR11138:SF5">
    <property type="entry name" value="METHIONYL-TRNA FORMYLTRANSFERASE, MITOCHONDRIAL"/>
    <property type="match status" value="1"/>
</dbReference>
<evidence type="ECO:0000256" key="1">
    <source>
        <dbReference type="ARBA" id="ARBA00002606"/>
    </source>
</evidence>
<dbReference type="InterPro" id="IPR037022">
    <property type="entry name" value="Formyl_trans_C_sf"/>
</dbReference>
<dbReference type="Pfam" id="PF00551">
    <property type="entry name" value="Formyl_trans_N"/>
    <property type="match status" value="1"/>
</dbReference>
<evidence type="ECO:0000256" key="7">
    <source>
        <dbReference type="ARBA" id="ARBA00048558"/>
    </source>
</evidence>
<comment type="function">
    <text evidence="1">Attaches a formyl group to the free amino group of methionyl-tRNA(fMet). The formyl group appears to play a dual role in the initiator identity of N-formylmethionyl-tRNA by promoting its recognition by IF2 and preventing the misappropriation of this tRNA by the elongation apparatus.</text>
</comment>
<keyword evidence="11" id="KW-1185">Reference proteome</keyword>
<dbReference type="CDD" id="cd08704">
    <property type="entry name" value="Met_tRNA_FMT_C"/>
    <property type="match status" value="1"/>
</dbReference>
<dbReference type="SUPFAM" id="SSF53328">
    <property type="entry name" value="Formyltransferase"/>
    <property type="match status" value="1"/>
</dbReference>
<evidence type="ECO:0000256" key="6">
    <source>
        <dbReference type="ARBA" id="ARBA00022917"/>
    </source>
</evidence>
<gene>
    <name evidence="10" type="ordered locus">DEFDS_1129</name>
</gene>
<keyword evidence="6" id="KW-0648">Protein biosynthesis</keyword>
<dbReference type="Pfam" id="PF02911">
    <property type="entry name" value="Formyl_trans_C"/>
    <property type="match status" value="1"/>
</dbReference>
<dbReference type="InterPro" id="IPR002376">
    <property type="entry name" value="Formyl_transf_N"/>
</dbReference>
<dbReference type="RefSeq" id="WP_013007845.1">
    <property type="nucleotide sequence ID" value="NC_013939.1"/>
</dbReference>
<evidence type="ECO:0000259" key="9">
    <source>
        <dbReference type="Pfam" id="PF02911"/>
    </source>
</evidence>
<protein>
    <recommendedName>
        <fullName evidence="4">Methionyl-tRNA formyltransferase</fullName>
        <ecNumber evidence="3">2.1.2.9</ecNumber>
    </recommendedName>
</protein>
<evidence type="ECO:0000256" key="4">
    <source>
        <dbReference type="ARBA" id="ARBA00016014"/>
    </source>
</evidence>
<keyword evidence="5" id="KW-0808">Transferase</keyword>
<dbReference type="eggNOG" id="COG0223">
    <property type="taxonomic scope" value="Bacteria"/>
</dbReference>
<evidence type="ECO:0000313" key="11">
    <source>
        <dbReference type="Proteomes" id="UP000001520"/>
    </source>
</evidence>
<reference evidence="10 11" key="1">
    <citation type="journal article" date="2010" name="DNA Res.">
        <title>Bacterial lifestyle in a deep-sea hydrothermal vent chimney revealed by the genome sequence of the thermophilic bacterium Deferribacter desulfuricans SSM1.</title>
        <authorList>
            <person name="Takaki Y."/>
            <person name="Shimamura S."/>
            <person name="Nakagawa S."/>
            <person name="Fukuhara Y."/>
            <person name="Horikawa H."/>
            <person name="Ankai A."/>
            <person name="Harada T."/>
            <person name="Hosoyama A."/>
            <person name="Oguchi A."/>
            <person name="Fukui S."/>
            <person name="Fujita N."/>
            <person name="Takami H."/>
            <person name="Takai K."/>
        </authorList>
    </citation>
    <scope>NUCLEOTIDE SEQUENCE [LARGE SCALE GENOMIC DNA]</scope>
    <source>
        <strain evidence="11">DSM 14783 / JCM 11476 / NBRC 101012 / SSM1</strain>
    </source>
</reference>
<evidence type="ECO:0000256" key="5">
    <source>
        <dbReference type="ARBA" id="ARBA00022679"/>
    </source>
</evidence>
<evidence type="ECO:0000256" key="3">
    <source>
        <dbReference type="ARBA" id="ARBA00012261"/>
    </source>
</evidence>
<dbReference type="STRING" id="639282.DEFDS_1129"/>
<dbReference type="Gene3D" id="3.10.25.10">
    <property type="entry name" value="Formyl transferase, C-terminal domain"/>
    <property type="match status" value="1"/>
</dbReference>
<name>D3PDC5_DEFDS</name>
<dbReference type="InterPro" id="IPR011034">
    <property type="entry name" value="Formyl_transferase-like_C_sf"/>
</dbReference>
<proteinExistence type="inferred from homology"/>
<dbReference type="OrthoDB" id="5355061at2"/>
<dbReference type="GO" id="GO:0004479">
    <property type="term" value="F:methionyl-tRNA formyltransferase activity"/>
    <property type="evidence" value="ECO:0007669"/>
    <property type="project" value="UniProtKB-EC"/>
</dbReference>
<sequence length="298" mass="34627">MKLALFLDNFIGYRLLEILSNSGLKDLRVFTYHPNTKRTNQVYDFSKFARDFSITYLDGNKYSFVKNKIKNIDVALCIDWTKDFFINENTSFKILYAHPSLLPYYRGYGAISEQFFRGVVKSGLTIYEPIDKVDAGPILFQDVIKIEFDDYPVDFIEKYIEKVEIFIDNLLNNKVNFNNSIPQNDELGFYLVRKRKKDAIIDFNKSAYAVYNHIRAYSYPFFGAFAISKNEKVTIWKAHIEKWDGDYGYPGTVIKKTKNGIEVACGSGTIIVSKIELNSKLYNFEEIPLEENTILNHL</sequence>
<dbReference type="InterPro" id="IPR036477">
    <property type="entry name" value="Formyl_transf_N_sf"/>
</dbReference>
<evidence type="ECO:0000259" key="8">
    <source>
        <dbReference type="Pfam" id="PF00551"/>
    </source>
</evidence>
<dbReference type="Gene3D" id="3.40.50.170">
    <property type="entry name" value="Formyl transferase, N-terminal domain"/>
    <property type="match status" value="1"/>
</dbReference>
<comment type="catalytic activity">
    <reaction evidence="7">
        <text>L-methionyl-tRNA(fMet) + (6R)-10-formyltetrahydrofolate = N-formyl-L-methionyl-tRNA(fMet) + (6S)-5,6,7,8-tetrahydrofolate + H(+)</text>
        <dbReference type="Rhea" id="RHEA:24380"/>
        <dbReference type="Rhea" id="RHEA-COMP:9952"/>
        <dbReference type="Rhea" id="RHEA-COMP:9953"/>
        <dbReference type="ChEBI" id="CHEBI:15378"/>
        <dbReference type="ChEBI" id="CHEBI:57453"/>
        <dbReference type="ChEBI" id="CHEBI:78530"/>
        <dbReference type="ChEBI" id="CHEBI:78844"/>
        <dbReference type="ChEBI" id="CHEBI:195366"/>
        <dbReference type="EC" id="2.1.2.9"/>
    </reaction>
</comment>
<feature type="domain" description="Formyl transferase C-terminal" evidence="9">
    <location>
        <begin position="195"/>
        <end position="280"/>
    </location>
</feature>